<name>A0ABR8U0A7_9CELL</name>
<organism evidence="1 2">
    <name type="scientific">Oerskovia merdavium</name>
    <dbReference type="NCBI Taxonomy" id="2762227"/>
    <lineage>
        <taxon>Bacteria</taxon>
        <taxon>Bacillati</taxon>
        <taxon>Actinomycetota</taxon>
        <taxon>Actinomycetes</taxon>
        <taxon>Micrococcales</taxon>
        <taxon>Cellulomonadaceae</taxon>
        <taxon>Oerskovia</taxon>
    </lineage>
</organism>
<accession>A0ABR8U0A7</accession>
<evidence type="ECO:0000313" key="2">
    <source>
        <dbReference type="Proteomes" id="UP000655570"/>
    </source>
</evidence>
<evidence type="ECO:0008006" key="3">
    <source>
        <dbReference type="Google" id="ProtNLM"/>
    </source>
</evidence>
<proteinExistence type="predicted"/>
<sequence length="171" mass="17751">MTTPQNPEEPELDLVIPDDISSLLSPSSDPELAVLVTQIAGAEPLAAACSLAQLEIDAVPTEIGALAVLRDLSGDAPQRAAAAVSTLVKGVPLILLTRRGEQLSATRWQDGVEGDVLAPGLVLGGAPEELEDLVTGQTTVAELSGVVPSSGISRWKAMRLLTSTARKARKK</sequence>
<keyword evidence="2" id="KW-1185">Reference proteome</keyword>
<evidence type="ECO:0000313" key="1">
    <source>
        <dbReference type="EMBL" id="MBD7981440.1"/>
    </source>
</evidence>
<protein>
    <recommendedName>
        <fullName evidence="3">Response regulator transcription factor</fullName>
    </recommendedName>
</protein>
<comment type="caution">
    <text evidence="1">The sequence shown here is derived from an EMBL/GenBank/DDBJ whole genome shotgun (WGS) entry which is preliminary data.</text>
</comment>
<dbReference type="Proteomes" id="UP000655570">
    <property type="component" value="Unassembled WGS sequence"/>
</dbReference>
<dbReference type="EMBL" id="JACSQF010000011">
    <property type="protein sequence ID" value="MBD7981440.1"/>
    <property type="molecule type" value="Genomic_DNA"/>
</dbReference>
<reference evidence="1 2" key="1">
    <citation type="submission" date="2020-08" db="EMBL/GenBank/DDBJ databases">
        <title>A Genomic Blueprint of the Chicken Gut Microbiome.</title>
        <authorList>
            <person name="Gilroy R."/>
            <person name="Ravi A."/>
            <person name="Getino M."/>
            <person name="Pursley I."/>
            <person name="Horton D.L."/>
            <person name="Alikhan N.-F."/>
            <person name="Baker D."/>
            <person name="Gharbi K."/>
            <person name="Hall N."/>
            <person name="Watson M."/>
            <person name="Adriaenssens E.M."/>
            <person name="Foster-Nyarko E."/>
            <person name="Jarju S."/>
            <person name="Secka A."/>
            <person name="Antonio M."/>
            <person name="Oren A."/>
            <person name="Chaudhuri R."/>
            <person name="La Ragione R.M."/>
            <person name="Hildebrand F."/>
            <person name="Pallen M.J."/>
        </authorList>
    </citation>
    <scope>NUCLEOTIDE SEQUENCE [LARGE SCALE GENOMIC DNA]</scope>
    <source>
        <strain evidence="1 2">Sa2CUA9</strain>
    </source>
</reference>
<gene>
    <name evidence="1" type="ORF">H9641_12035</name>
</gene>